<dbReference type="InterPro" id="IPR013249">
    <property type="entry name" value="RNA_pol_sigma70_r4_t2"/>
</dbReference>
<evidence type="ECO:0000259" key="6">
    <source>
        <dbReference type="Pfam" id="PF08281"/>
    </source>
</evidence>
<name>A0A2W5ECU6_9SPHI</name>
<comment type="caution">
    <text evidence="7">The sequence shown here is derived from an EMBL/GenBank/DDBJ whole genome shotgun (WGS) entry which is preliminary data.</text>
</comment>
<feature type="domain" description="RNA polymerase sigma-70 region 2" evidence="5">
    <location>
        <begin position="25"/>
        <end position="88"/>
    </location>
</feature>
<dbReference type="InterPro" id="IPR036388">
    <property type="entry name" value="WH-like_DNA-bd_sf"/>
</dbReference>
<gene>
    <name evidence="7" type="ORF">DI598_17780</name>
</gene>
<dbReference type="GO" id="GO:0006352">
    <property type="term" value="P:DNA-templated transcription initiation"/>
    <property type="evidence" value="ECO:0007669"/>
    <property type="project" value="InterPro"/>
</dbReference>
<keyword evidence="4" id="KW-0804">Transcription</keyword>
<dbReference type="InterPro" id="IPR013324">
    <property type="entry name" value="RNA_pol_sigma_r3/r4-like"/>
</dbReference>
<keyword evidence="3" id="KW-0731">Sigma factor</keyword>
<dbReference type="InterPro" id="IPR007627">
    <property type="entry name" value="RNA_pol_sigma70_r2"/>
</dbReference>
<sequence>MQEELNDNELLLMWKVGNEAAFRTLYLRHFIPLVKFAHFKMGDFVLSEEIVQDTFLSLYLHKEAVHHSPLFYLHTVLKHKIIDHYRKRMHPLNVINGEPHEGLLFNNHILDEINYQDLSLKIHEGLMSLPNQCQRVFLLSREQQLSNREIADKLGISIKTVEQHITKALKLLRQNLGISLVLSILLEGIKKM</sequence>
<evidence type="ECO:0000256" key="1">
    <source>
        <dbReference type="ARBA" id="ARBA00010641"/>
    </source>
</evidence>
<organism evidence="7 8">
    <name type="scientific">Pseudopedobacter saltans</name>
    <dbReference type="NCBI Taxonomy" id="151895"/>
    <lineage>
        <taxon>Bacteria</taxon>
        <taxon>Pseudomonadati</taxon>
        <taxon>Bacteroidota</taxon>
        <taxon>Sphingobacteriia</taxon>
        <taxon>Sphingobacteriales</taxon>
        <taxon>Sphingobacteriaceae</taxon>
        <taxon>Pseudopedobacter</taxon>
    </lineage>
</organism>
<dbReference type="SUPFAM" id="SSF88946">
    <property type="entry name" value="Sigma2 domain of RNA polymerase sigma factors"/>
    <property type="match status" value="1"/>
</dbReference>
<feature type="domain" description="RNA polymerase sigma factor 70 region 4 type 2" evidence="6">
    <location>
        <begin position="121"/>
        <end position="172"/>
    </location>
</feature>
<dbReference type="Proteomes" id="UP000249645">
    <property type="component" value="Unassembled WGS sequence"/>
</dbReference>
<comment type="similarity">
    <text evidence="1">Belongs to the sigma-70 factor family. ECF subfamily.</text>
</comment>
<dbReference type="CDD" id="cd06171">
    <property type="entry name" value="Sigma70_r4"/>
    <property type="match status" value="1"/>
</dbReference>
<evidence type="ECO:0000256" key="3">
    <source>
        <dbReference type="ARBA" id="ARBA00023082"/>
    </source>
</evidence>
<dbReference type="NCBIfam" id="TIGR02937">
    <property type="entry name" value="sigma70-ECF"/>
    <property type="match status" value="1"/>
</dbReference>
<proteinExistence type="inferred from homology"/>
<dbReference type="PANTHER" id="PTHR43133:SF46">
    <property type="entry name" value="RNA POLYMERASE SIGMA-70 FACTOR ECF SUBFAMILY"/>
    <property type="match status" value="1"/>
</dbReference>
<dbReference type="SUPFAM" id="SSF88659">
    <property type="entry name" value="Sigma3 and sigma4 domains of RNA polymerase sigma factors"/>
    <property type="match status" value="1"/>
</dbReference>
<evidence type="ECO:0000313" key="7">
    <source>
        <dbReference type="EMBL" id="PZP41841.1"/>
    </source>
</evidence>
<dbReference type="Pfam" id="PF08281">
    <property type="entry name" value="Sigma70_r4_2"/>
    <property type="match status" value="1"/>
</dbReference>
<keyword evidence="2" id="KW-0805">Transcription regulation</keyword>
<dbReference type="GO" id="GO:0003677">
    <property type="term" value="F:DNA binding"/>
    <property type="evidence" value="ECO:0007669"/>
    <property type="project" value="InterPro"/>
</dbReference>
<dbReference type="InterPro" id="IPR039425">
    <property type="entry name" value="RNA_pol_sigma-70-like"/>
</dbReference>
<reference evidence="7 8" key="1">
    <citation type="submission" date="2017-11" db="EMBL/GenBank/DDBJ databases">
        <title>Infants hospitalized years apart are colonized by the same room-sourced microbial strains.</title>
        <authorList>
            <person name="Brooks B."/>
            <person name="Olm M.R."/>
            <person name="Firek B.A."/>
            <person name="Baker R."/>
            <person name="Thomas B.C."/>
            <person name="Morowitz M.J."/>
            <person name="Banfield J.F."/>
        </authorList>
    </citation>
    <scope>NUCLEOTIDE SEQUENCE [LARGE SCALE GENOMIC DNA]</scope>
    <source>
        <strain evidence="7">S2_009_000_R2_76</strain>
    </source>
</reference>
<dbReference type="Gene3D" id="1.10.1740.10">
    <property type="match status" value="1"/>
</dbReference>
<evidence type="ECO:0008006" key="9">
    <source>
        <dbReference type="Google" id="ProtNLM"/>
    </source>
</evidence>
<dbReference type="EMBL" id="QFOI01000483">
    <property type="protein sequence ID" value="PZP41841.1"/>
    <property type="molecule type" value="Genomic_DNA"/>
</dbReference>
<dbReference type="AlphaFoldDB" id="A0A2W5ECU6"/>
<evidence type="ECO:0000313" key="8">
    <source>
        <dbReference type="Proteomes" id="UP000249645"/>
    </source>
</evidence>
<evidence type="ECO:0000256" key="4">
    <source>
        <dbReference type="ARBA" id="ARBA00023163"/>
    </source>
</evidence>
<dbReference type="PANTHER" id="PTHR43133">
    <property type="entry name" value="RNA POLYMERASE ECF-TYPE SIGMA FACTO"/>
    <property type="match status" value="1"/>
</dbReference>
<evidence type="ECO:0000256" key="2">
    <source>
        <dbReference type="ARBA" id="ARBA00023015"/>
    </source>
</evidence>
<dbReference type="Pfam" id="PF04542">
    <property type="entry name" value="Sigma70_r2"/>
    <property type="match status" value="1"/>
</dbReference>
<dbReference type="GO" id="GO:0016987">
    <property type="term" value="F:sigma factor activity"/>
    <property type="evidence" value="ECO:0007669"/>
    <property type="project" value="UniProtKB-KW"/>
</dbReference>
<dbReference type="Gene3D" id="1.10.10.10">
    <property type="entry name" value="Winged helix-like DNA-binding domain superfamily/Winged helix DNA-binding domain"/>
    <property type="match status" value="1"/>
</dbReference>
<dbReference type="InterPro" id="IPR014284">
    <property type="entry name" value="RNA_pol_sigma-70_dom"/>
</dbReference>
<evidence type="ECO:0000259" key="5">
    <source>
        <dbReference type="Pfam" id="PF04542"/>
    </source>
</evidence>
<dbReference type="InterPro" id="IPR013325">
    <property type="entry name" value="RNA_pol_sigma_r2"/>
</dbReference>
<accession>A0A2W5ECU6</accession>
<protein>
    <recommendedName>
        <fullName evidence="9">RNA polymerase, sigma-24 subunit, ECF subfamily</fullName>
    </recommendedName>
</protein>